<keyword evidence="3" id="KW-0479">Metal-binding</keyword>
<dbReference type="PANTHER" id="PTHR36923:SF3">
    <property type="entry name" value="FERREDOXIN"/>
    <property type="match status" value="1"/>
</dbReference>
<comment type="caution">
    <text evidence="8">The sequence shown here is derived from an EMBL/GenBank/DDBJ whole genome shotgun (WGS) entry which is preliminary data.</text>
</comment>
<keyword evidence="2" id="KW-0813">Transport</keyword>
<keyword evidence="4" id="KW-0249">Electron transport</keyword>
<comment type="cofactor">
    <cofactor evidence="1">
        <name>[3Fe-4S] cluster</name>
        <dbReference type="ChEBI" id="CHEBI:21137"/>
    </cofactor>
</comment>
<dbReference type="Pfam" id="PF13459">
    <property type="entry name" value="Fer4_15"/>
    <property type="match status" value="1"/>
</dbReference>
<dbReference type="GO" id="GO:0051538">
    <property type="term" value="F:3 iron, 4 sulfur cluster binding"/>
    <property type="evidence" value="ECO:0007669"/>
    <property type="project" value="UniProtKB-KW"/>
</dbReference>
<keyword evidence="9" id="KW-1185">Reference proteome</keyword>
<evidence type="ECO:0000313" key="8">
    <source>
        <dbReference type="EMBL" id="KUJ47999.1"/>
    </source>
</evidence>
<evidence type="ECO:0000256" key="1">
    <source>
        <dbReference type="ARBA" id="ARBA00001927"/>
    </source>
</evidence>
<evidence type="ECO:0000256" key="6">
    <source>
        <dbReference type="ARBA" id="ARBA00023014"/>
    </source>
</evidence>
<name>A0A9X0I6Q4_9ACTN</name>
<dbReference type="InterPro" id="IPR051269">
    <property type="entry name" value="Fe-S_cluster_ET"/>
</dbReference>
<evidence type="ECO:0000256" key="3">
    <source>
        <dbReference type="ARBA" id="ARBA00022723"/>
    </source>
</evidence>
<organism evidence="8 9">
    <name type="scientific">Micromonospora maris</name>
    <dbReference type="NCBI Taxonomy" id="1003110"/>
    <lineage>
        <taxon>Bacteria</taxon>
        <taxon>Bacillati</taxon>
        <taxon>Actinomycetota</taxon>
        <taxon>Actinomycetes</taxon>
        <taxon>Micromonosporales</taxon>
        <taxon>Micromonosporaceae</taxon>
        <taxon>Micromonospora</taxon>
    </lineage>
</organism>
<accession>A0A9X0I6Q4</accession>
<evidence type="ECO:0000256" key="5">
    <source>
        <dbReference type="ARBA" id="ARBA00023004"/>
    </source>
</evidence>
<evidence type="ECO:0000313" key="9">
    <source>
        <dbReference type="Proteomes" id="UP000053246"/>
    </source>
</evidence>
<dbReference type="SUPFAM" id="SSF54862">
    <property type="entry name" value="4Fe-4S ferredoxins"/>
    <property type="match status" value="1"/>
</dbReference>
<gene>
    <name evidence="8" type="ORF">ADL17_02605</name>
</gene>
<dbReference type="EMBL" id="LMWI01000001">
    <property type="protein sequence ID" value="KUJ47999.1"/>
    <property type="molecule type" value="Genomic_DNA"/>
</dbReference>
<keyword evidence="6" id="KW-0411">Iron-sulfur</keyword>
<evidence type="ECO:0000256" key="4">
    <source>
        <dbReference type="ARBA" id="ARBA00022982"/>
    </source>
</evidence>
<sequence length="64" mass="7191">MRVRVDFDSCDSNGLCALAAPTVFEVRDDDYLYVLQENPPQELWDEVTQAATACPKLAITLEDQ</sequence>
<dbReference type="GO" id="GO:0046872">
    <property type="term" value="F:metal ion binding"/>
    <property type="evidence" value="ECO:0007669"/>
    <property type="project" value="UniProtKB-KW"/>
</dbReference>
<proteinExistence type="predicted"/>
<keyword evidence="7" id="KW-0003">3Fe-4S</keyword>
<reference evidence="8 9" key="1">
    <citation type="submission" date="2015-10" db="EMBL/GenBank/DDBJ databases">
        <authorList>
            <person name="Ju K.-S."/>
            <person name="Doroghazi J.R."/>
            <person name="Metcalf W.W."/>
        </authorList>
    </citation>
    <scope>NUCLEOTIDE SEQUENCE [LARGE SCALE GENOMIC DNA]</scope>
    <source>
        <strain evidence="8 9">NRRL B-24793</strain>
    </source>
</reference>
<dbReference type="Proteomes" id="UP000053246">
    <property type="component" value="Unassembled WGS sequence"/>
</dbReference>
<keyword evidence="5" id="KW-0408">Iron</keyword>
<dbReference type="RefSeq" id="WP_013731222.1">
    <property type="nucleotide sequence ID" value="NZ_CP108425.1"/>
</dbReference>
<dbReference type="AlphaFoldDB" id="A0A9X0I6Q4"/>
<protein>
    <submittedName>
        <fullName evidence="8">Ferredoxin</fullName>
    </submittedName>
</protein>
<dbReference type="Gene3D" id="3.30.70.20">
    <property type="match status" value="1"/>
</dbReference>
<evidence type="ECO:0000256" key="2">
    <source>
        <dbReference type="ARBA" id="ARBA00022448"/>
    </source>
</evidence>
<evidence type="ECO:0000256" key="7">
    <source>
        <dbReference type="ARBA" id="ARBA00023291"/>
    </source>
</evidence>
<dbReference type="PANTHER" id="PTHR36923">
    <property type="entry name" value="FERREDOXIN"/>
    <property type="match status" value="1"/>
</dbReference>
<dbReference type="OMA" id="CEAMAPE"/>